<gene>
    <name evidence="1" type="ORF">NITINOP_1319</name>
</gene>
<dbReference type="InterPro" id="IPR010870">
    <property type="entry name" value="Porin_O/P"/>
</dbReference>
<dbReference type="KEGG" id="nio:NITINOP_1319"/>
<dbReference type="RefSeq" id="WP_062484247.1">
    <property type="nucleotide sequence ID" value="NZ_LN885086.1"/>
</dbReference>
<keyword evidence="2" id="KW-1185">Reference proteome</keyword>
<organism evidence="1 2">
    <name type="scientific">Candidatus Nitrospira inopinata</name>
    <dbReference type="NCBI Taxonomy" id="1715989"/>
    <lineage>
        <taxon>Bacteria</taxon>
        <taxon>Pseudomonadati</taxon>
        <taxon>Nitrospirota</taxon>
        <taxon>Nitrospiria</taxon>
        <taxon>Nitrospirales</taxon>
        <taxon>Nitrospiraceae</taxon>
        <taxon>Nitrospira</taxon>
    </lineage>
</organism>
<reference evidence="2" key="1">
    <citation type="submission" date="2015-09" db="EMBL/GenBank/DDBJ databases">
        <authorList>
            <person name="Daims H."/>
        </authorList>
    </citation>
    <scope>NUCLEOTIDE SEQUENCE [LARGE SCALE GENOMIC DNA]</scope>
</reference>
<proteinExistence type="predicted"/>
<evidence type="ECO:0000313" key="1">
    <source>
        <dbReference type="EMBL" id="CUQ66294.1"/>
    </source>
</evidence>
<dbReference type="InterPro" id="IPR023614">
    <property type="entry name" value="Porin_dom_sf"/>
</dbReference>
<dbReference type="SUPFAM" id="SSF56935">
    <property type="entry name" value="Porins"/>
    <property type="match status" value="1"/>
</dbReference>
<name>A0A0S4KV40_9BACT</name>
<dbReference type="Pfam" id="PF07396">
    <property type="entry name" value="Porin_O_P"/>
    <property type="match status" value="1"/>
</dbReference>
<dbReference type="Gene3D" id="2.40.160.10">
    <property type="entry name" value="Porin"/>
    <property type="match status" value="1"/>
</dbReference>
<sequence length="461" mass="52279">MFFGLTNKKNRRWRWMGWMGMCLLMALSVGVNETARAGHLEDLMLEKGQITIDEWVELKAEEERRESKKLEESRSVGDTPVTAKWYEKISVRGYTQIRWNRLGQPNGALVSNQGDRSIGDNSGFFLRRARLVLSGQPHDRLFIYLQPDFASSVTGGNHVVQLRDWYADIFLTEDKEWRIRAGQSKVPYGFENMQSSQNRLALDRADALNSAVLNERDFGFFLYYAPSHVRARFRKLVESGLKGSGDYGMLGVGVYNGQTANQVELNDNKHVILRAAYPFEFPNGQIVELGASAYHGKFGITKTRIVPEGGGAAVTPAGPTTFLDERVGAYFMIYPQPFGLQGEYTFGHGPRLSEDRRSISTRPLHGGYIQAMYNYKCPAYCLSVWPFIRYQEYLGGRKHEPNAPSHRVRELEIGAELQINPNLELTASYSWTDRTSSVATGSEPYKSQAGNLIRFQLQFNY</sequence>
<dbReference type="EMBL" id="LN885086">
    <property type="protein sequence ID" value="CUQ66294.1"/>
    <property type="molecule type" value="Genomic_DNA"/>
</dbReference>
<dbReference type="Proteomes" id="UP000066284">
    <property type="component" value="Chromosome 1"/>
</dbReference>
<dbReference type="STRING" id="1715989.NITINOP_1319"/>
<protein>
    <submittedName>
        <fullName evidence="1">Secreted protein</fullName>
    </submittedName>
</protein>
<accession>A0A0S4KV40</accession>
<evidence type="ECO:0000313" key="2">
    <source>
        <dbReference type="Proteomes" id="UP000066284"/>
    </source>
</evidence>
<dbReference type="AlphaFoldDB" id="A0A0S4KV40"/>